<dbReference type="PROSITE" id="PS50022">
    <property type="entry name" value="FA58C_3"/>
    <property type="match status" value="1"/>
</dbReference>
<evidence type="ECO:0000259" key="2">
    <source>
        <dbReference type="PROSITE" id="PS50022"/>
    </source>
</evidence>
<name>A0A127PC41_9BURK</name>
<dbReference type="PANTHER" id="PTHR31084">
    <property type="entry name" value="ALPHA-L-FUCOSIDASE 2"/>
    <property type="match status" value="1"/>
</dbReference>
<dbReference type="Gene3D" id="2.60.120.260">
    <property type="entry name" value="Galactose-binding domain-like"/>
    <property type="match status" value="2"/>
</dbReference>
<dbReference type="Pfam" id="PF21307">
    <property type="entry name" value="Glyco_hydro_95_C"/>
    <property type="match status" value="1"/>
</dbReference>
<dbReference type="InterPro" id="IPR049053">
    <property type="entry name" value="AFCA-like_C"/>
</dbReference>
<dbReference type="Gene3D" id="2.70.98.50">
    <property type="entry name" value="putative glycoside hydrolase family protein from bacillus halodurans"/>
    <property type="match status" value="1"/>
</dbReference>
<dbReference type="SUPFAM" id="SSF49785">
    <property type="entry name" value="Galactose-binding domain-like"/>
    <property type="match status" value="2"/>
</dbReference>
<dbReference type="OrthoDB" id="9802600at2"/>
<dbReference type="InterPro" id="IPR027414">
    <property type="entry name" value="GH95_N_dom"/>
</dbReference>
<dbReference type="Pfam" id="PF14498">
    <property type="entry name" value="Glyco_hyd_65N_2"/>
    <property type="match status" value="2"/>
</dbReference>
<reference evidence="3 4" key="1">
    <citation type="submission" date="2015-11" db="EMBL/GenBank/DDBJ databases">
        <title>Exploring the genomic traits of fungus-feeding bacterial genus Collimonas.</title>
        <authorList>
            <person name="Song C."/>
            <person name="Schmidt R."/>
            <person name="de Jager V."/>
            <person name="Krzyzanowska D."/>
            <person name="Jongedijk E."/>
            <person name="Cankar K."/>
            <person name="Beekwilder J."/>
            <person name="van Veen A."/>
            <person name="de Boer W."/>
            <person name="van Veen J.A."/>
            <person name="Garbeva P."/>
        </authorList>
    </citation>
    <scope>NUCLEOTIDE SEQUENCE [LARGE SCALE GENOMIC DNA]</scope>
    <source>
        <strain evidence="3 4">Ter6</strain>
    </source>
</reference>
<dbReference type="InterPro" id="IPR054363">
    <property type="entry name" value="GH95_cat"/>
</dbReference>
<dbReference type="PATRIC" id="fig|158899.10.peg.2617"/>
<gene>
    <name evidence="3" type="ORF">CFter6_2625</name>
</gene>
<dbReference type="InterPro" id="IPR012341">
    <property type="entry name" value="6hp_glycosidase-like_sf"/>
</dbReference>
<dbReference type="Gene3D" id="1.50.10.10">
    <property type="match status" value="1"/>
</dbReference>
<dbReference type="InterPro" id="IPR008979">
    <property type="entry name" value="Galactose-bd-like_sf"/>
</dbReference>
<feature type="region of interest" description="Disordered" evidence="1">
    <location>
        <begin position="1"/>
        <end position="29"/>
    </location>
</feature>
<protein>
    <submittedName>
        <fullName evidence="3">F5/8 type C domain protein</fullName>
    </submittedName>
</protein>
<dbReference type="GO" id="GO:0004560">
    <property type="term" value="F:alpha-L-fucosidase activity"/>
    <property type="evidence" value="ECO:0007669"/>
    <property type="project" value="TreeGrafter"/>
</dbReference>
<dbReference type="Pfam" id="PF22124">
    <property type="entry name" value="Glyco_hydro_95_cat"/>
    <property type="match status" value="1"/>
</dbReference>
<dbReference type="PANTHER" id="PTHR31084:SF3">
    <property type="entry name" value="ALPHA-FUCOSIDASE A"/>
    <property type="match status" value="1"/>
</dbReference>
<dbReference type="InterPro" id="IPR008928">
    <property type="entry name" value="6-hairpin_glycosidase_sf"/>
</dbReference>
<evidence type="ECO:0000313" key="4">
    <source>
        <dbReference type="Proteomes" id="UP000072421"/>
    </source>
</evidence>
<dbReference type="Proteomes" id="UP000072421">
    <property type="component" value="Chromosome"/>
</dbReference>
<dbReference type="GO" id="GO:0005975">
    <property type="term" value="P:carbohydrate metabolic process"/>
    <property type="evidence" value="ECO:0007669"/>
    <property type="project" value="InterPro"/>
</dbReference>
<accession>A0A127PC41</accession>
<dbReference type="InterPro" id="IPR000421">
    <property type="entry name" value="FA58C"/>
</dbReference>
<dbReference type="Pfam" id="PF00754">
    <property type="entry name" value="F5_F8_type_C"/>
    <property type="match status" value="2"/>
</dbReference>
<dbReference type="EMBL" id="CP013232">
    <property type="protein sequence ID" value="AMO95293.1"/>
    <property type="molecule type" value="Genomic_DNA"/>
</dbReference>
<dbReference type="SUPFAM" id="SSF48208">
    <property type="entry name" value="Six-hairpin glycosidases"/>
    <property type="match status" value="1"/>
</dbReference>
<evidence type="ECO:0000313" key="3">
    <source>
        <dbReference type="EMBL" id="AMO95293.1"/>
    </source>
</evidence>
<feature type="domain" description="F5/8 type C" evidence="2">
    <location>
        <begin position="295"/>
        <end position="412"/>
    </location>
</feature>
<dbReference type="AlphaFoldDB" id="A0A127PC41"/>
<proteinExistence type="predicted"/>
<organism evidence="3">
    <name type="scientific">Collimonas fungivorans</name>
    <dbReference type="NCBI Taxonomy" id="158899"/>
    <lineage>
        <taxon>Bacteria</taxon>
        <taxon>Pseudomonadati</taxon>
        <taxon>Pseudomonadota</taxon>
        <taxon>Betaproteobacteria</taxon>
        <taxon>Burkholderiales</taxon>
        <taxon>Oxalobacteraceae</taxon>
        <taxon>Collimonas</taxon>
    </lineage>
</organism>
<sequence>MTKDKITNRSSGTDEGFRAQNGSPSNPSRRKILTQITALAASPLLAACGSGNEDNPAASSPAGVASTSKSAVVPGIVRTAPTSSIASQNLFYQAAGNDWQSTWLPVGNGRTGAMLAGGVLLEQLQFNEQSLWTGTNNTDDGSAAANGSYQNFGNLSLSLGGVSPPAITSPNVSASASSSGQGILSTVDGSIRTKWCIAGPPNVVTWQAALSSAAVVSSYTLTSAEDVPARDPLKWSVSGSNDGSSWTVLDTQNFSTSPFPSRNQANSYTFTNSTAFSFYKIDFTMSAAATTDGHFQIAEIGLTGINLQQASSQIYVFSPSGHGMGALTAANSERIDSSVDGKANTKWCVFVNPGDIVQWQIDLGSNQTISSYALTSANDVAARDPKNWTLMGSNDGVTWTQAGSQSNALFSARNQLQTFALSGSPKYRFWRFNFDTTSCPKDAGSGDPKTGHFQVAEIALNGSAFTTSGKTVVCEYERRLNMQNGLQTTSYLVGGNYFIRETFASNIDNVIVMQLRSEASGGLSGVLQLTSGQSADTSTALVSTSEESISFNGSLANNLQYAAKARLIRTNGTATQSGTSIALSKCDSILLLVDARTNYAPVYSAGWRTSATPLSVVNSTLSAAAAKSFSTLYASHAADFQALMTGVDVNWGNSAVNVSSLPTDLRLNAYKSTSGSADPTLEQTRFHLGRYLLASCSRKGGLPANLQGLWNNSNTPPWNSDYHDDINVQMCYWSAESTGLSGCHLPLSDFIVDQAPALRIRTQANFPGSTGWTVRTSQNIFGGSSWEYFTPMNAWNVQHMWEHYAFSQDITYLQNVAYPMIKEVCQFWTSTGQLRTDANGKYLVPAKPVNALVTNYGSPEQGPAEDGVTFGQQLVWDVFQNFQDATTALSNANLAPTSDSSLLSTVKATQGNLAPNLIGAKGQLQEFREDYESNPTLMQSKGLSLTHRHTSQLMAVFPGRQITPTGTPAFAKAAEVALLARCGLPLGTQSGTVTMAGMSVSDSEQSWVWTWRCALFARLGDSENALTMIKGSLEKSSFSNLFTLTNSNNAFQIDGDLGMPGAMAEMLLQSHNGVIALLPACPSEWQTGSFTGLRARGGYKVSCAWENGTVTSYSIVADKAPNKSAVKVSLQGQAATDYTPT</sequence>
<dbReference type="RefSeq" id="WP_150118728.1">
    <property type="nucleotide sequence ID" value="NZ_CP013232.1"/>
</dbReference>
<evidence type="ECO:0000256" key="1">
    <source>
        <dbReference type="SAM" id="MobiDB-lite"/>
    </source>
</evidence>